<proteinExistence type="predicted"/>
<sequence length="41" mass="4553">MFVRFTYRQSGQHQHGKLAGSNSAARSIMLALMAANTRTSR</sequence>
<keyword evidence="1" id="KW-0614">Plasmid</keyword>
<protein>
    <submittedName>
        <fullName evidence="1">Uncharacterized protein</fullName>
    </submittedName>
</protein>
<geneLocation type="plasmid" evidence="1">
    <name>p911021-tetA</name>
</geneLocation>
<accession>A0A2R4NDY7</accession>
<dbReference type="AlphaFoldDB" id="A0A2R4NDY7"/>
<dbReference type="EMBL" id="MG288679">
    <property type="protein sequence ID" value="AVX34363.1"/>
    <property type="molecule type" value="Genomic_DNA"/>
</dbReference>
<evidence type="ECO:0000313" key="1">
    <source>
        <dbReference type="EMBL" id="AVX34363.1"/>
    </source>
</evidence>
<reference evidence="1" key="1">
    <citation type="submission" date="2017-10" db="EMBL/GenBank/DDBJ databases">
        <title>Complete sequence of p911021-tetA.</title>
        <authorList>
            <person name="Feng J."/>
            <person name="Zeng L."/>
            <person name="Jiang X."/>
            <person name="Zhan Z."/>
            <person name="Luo W."/>
            <person name="Zhao Y."/>
            <person name="Tong Y."/>
            <person name="Zhou D."/>
        </authorList>
    </citation>
    <scope>NUCLEOTIDE SEQUENCE</scope>
    <source>
        <plasmid evidence="1">p911021-tetA</plasmid>
    </source>
</reference>
<name>A0A2R4NDY7_KLEPN</name>
<organism evidence="1">
    <name type="scientific">Klebsiella pneumoniae</name>
    <dbReference type="NCBI Taxonomy" id="573"/>
    <lineage>
        <taxon>Bacteria</taxon>
        <taxon>Pseudomonadati</taxon>
        <taxon>Pseudomonadota</taxon>
        <taxon>Gammaproteobacteria</taxon>
        <taxon>Enterobacterales</taxon>
        <taxon>Enterobacteriaceae</taxon>
        <taxon>Klebsiella/Raoultella group</taxon>
        <taxon>Klebsiella</taxon>
        <taxon>Klebsiella pneumoniae complex</taxon>
    </lineage>
</organism>